<accession>A0A843WDD1</accession>
<reference evidence="2" key="1">
    <citation type="submission" date="2017-07" db="EMBL/GenBank/DDBJ databases">
        <title>Taro Niue Genome Assembly and Annotation.</title>
        <authorList>
            <person name="Atibalentja N."/>
            <person name="Keating K."/>
            <person name="Fields C.J."/>
        </authorList>
    </citation>
    <scope>NUCLEOTIDE SEQUENCE</scope>
    <source>
        <strain evidence="2">Niue_2</strain>
        <tissue evidence="2">Leaf</tissue>
    </source>
</reference>
<gene>
    <name evidence="2" type="ORF">Taro_033741</name>
</gene>
<organism evidence="2 3">
    <name type="scientific">Colocasia esculenta</name>
    <name type="common">Wild taro</name>
    <name type="synonym">Arum esculentum</name>
    <dbReference type="NCBI Taxonomy" id="4460"/>
    <lineage>
        <taxon>Eukaryota</taxon>
        <taxon>Viridiplantae</taxon>
        <taxon>Streptophyta</taxon>
        <taxon>Embryophyta</taxon>
        <taxon>Tracheophyta</taxon>
        <taxon>Spermatophyta</taxon>
        <taxon>Magnoliopsida</taxon>
        <taxon>Liliopsida</taxon>
        <taxon>Araceae</taxon>
        <taxon>Aroideae</taxon>
        <taxon>Colocasieae</taxon>
        <taxon>Colocasia</taxon>
    </lineage>
</organism>
<proteinExistence type="predicted"/>
<evidence type="ECO:0000313" key="3">
    <source>
        <dbReference type="Proteomes" id="UP000652761"/>
    </source>
</evidence>
<sequence>MMGTVPLISEKPIHPPPSRLACCRTKRGQHKKSEVKDAKKSEPIFYECKKPGHIKTECSKLKKTEFRKKDSSKKFKRYKKKAMAAAWSNDSSSDSKSSSSEEEEEKANLAFMANTDDKNLSLFKSMVVFGVSGTVGSYSTAFLTAEQQERFAAVKTKLCGNKAVDVADLEKNGMHYVIAAMQRTKWTRMVTISEASYPDLVKAFYTCLKSEEDGSLISSVKVPRSATFSTCTKADSDVMFWAIQNQDINMAEVIIKRMKYASTIIWDTKNKLNVSLPYAHLLTKIFQHYNIDLNGEVSEKMEQVIRSRNLKKSGFSLVASVWTKTSVT</sequence>
<evidence type="ECO:0000256" key="1">
    <source>
        <dbReference type="SAM" id="MobiDB-lite"/>
    </source>
</evidence>
<feature type="region of interest" description="Disordered" evidence="1">
    <location>
        <begin position="1"/>
        <end position="38"/>
    </location>
</feature>
<dbReference type="Proteomes" id="UP000652761">
    <property type="component" value="Unassembled WGS sequence"/>
</dbReference>
<evidence type="ECO:0000313" key="2">
    <source>
        <dbReference type="EMBL" id="MQM00990.1"/>
    </source>
</evidence>
<keyword evidence="3" id="KW-1185">Reference proteome</keyword>
<protein>
    <recommendedName>
        <fullName evidence="4">CCHC-type domain-containing protein</fullName>
    </recommendedName>
</protein>
<comment type="caution">
    <text evidence="2">The sequence shown here is derived from an EMBL/GenBank/DDBJ whole genome shotgun (WGS) entry which is preliminary data.</text>
</comment>
<evidence type="ECO:0008006" key="4">
    <source>
        <dbReference type="Google" id="ProtNLM"/>
    </source>
</evidence>
<dbReference type="AlphaFoldDB" id="A0A843WDD1"/>
<name>A0A843WDD1_COLES</name>
<dbReference type="EMBL" id="NMUH01002600">
    <property type="protein sequence ID" value="MQM00990.1"/>
    <property type="molecule type" value="Genomic_DNA"/>
</dbReference>